<dbReference type="GO" id="GO:0032153">
    <property type="term" value="C:cell division site"/>
    <property type="evidence" value="ECO:0007669"/>
    <property type="project" value="TreeGrafter"/>
</dbReference>
<feature type="transmembrane region" description="Helical" evidence="6">
    <location>
        <begin position="83"/>
        <end position="102"/>
    </location>
</feature>
<evidence type="ECO:0000256" key="1">
    <source>
        <dbReference type="ARBA" id="ARBA00004141"/>
    </source>
</evidence>
<dbReference type="PROSITE" id="PS00428">
    <property type="entry name" value="FTSW_RODA_SPOVE"/>
    <property type="match status" value="1"/>
</dbReference>
<protein>
    <submittedName>
        <fullName evidence="7">Rod shape-determining protein RodA</fullName>
    </submittedName>
</protein>
<keyword evidence="3" id="KW-0133">Cell shape</keyword>
<dbReference type="GO" id="GO:0005886">
    <property type="term" value="C:plasma membrane"/>
    <property type="evidence" value="ECO:0007669"/>
    <property type="project" value="TreeGrafter"/>
</dbReference>
<dbReference type="PANTHER" id="PTHR30474">
    <property type="entry name" value="CELL CYCLE PROTEIN"/>
    <property type="match status" value="1"/>
</dbReference>
<comment type="subcellular location">
    <subcellularLocation>
        <location evidence="1">Membrane</location>
        <topology evidence="1">Multi-pass membrane protein</topology>
    </subcellularLocation>
</comment>
<keyword evidence="4 6" id="KW-1133">Transmembrane helix</keyword>
<dbReference type="GO" id="GO:0015648">
    <property type="term" value="F:lipid-linked peptidoglycan transporter activity"/>
    <property type="evidence" value="ECO:0007669"/>
    <property type="project" value="TreeGrafter"/>
</dbReference>
<dbReference type="AlphaFoldDB" id="A0A917M1Q6"/>
<dbReference type="Proteomes" id="UP000622860">
    <property type="component" value="Unassembled WGS sequence"/>
</dbReference>
<gene>
    <name evidence="7" type="primary">rodA</name>
    <name evidence="7" type="ORF">GCM10011398_17820</name>
</gene>
<proteinExistence type="predicted"/>
<name>A0A917M1Q6_9BACI</name>
<dbReference type="PANTHER" id="PTHR30474:SF1">
    <property type="entry name" value="PEPTIDOGLYCAN GLYCOSYLTRANSFERASE MRDB"/>
    <property type="match status" value="1"/>
</dbReference>
<feature type="transmembrane region" description="Helical" evidence="6">
    <location>
        <begin position="328"/>
        <end position="345"/>
    </location>
</feature>
<evidence type="ECO:0000256" key="4">
    <source>
        <dbReference type="ARBA" id="ARBA00022989"/>
    </source>
</evidence>
<dbReference type="InterPro" id="IPR018365">
    <property type="entry name" value="Cell_cycle_FtsW-rel_CS"/>
</dbReference>
<comment type="caution">
    <text evidence="7">The sequence shown here is derived from an EMBL/GenBank/DDBJ whole genome shotgun (WGS) entry which is preliminary data.</text>
</comment>
<dbReference type="Pfam" id="PF01098">
    <property type="entry name" value="FTSW_RODA_SPOVE"/>
    <property type="match status" value="1"/>
</dbReference>
<keyword evidence="2 6" id="KW-0812">Transmembrane</keyword>
<dbReference type="EMBL" id="BMFR01000006">
    <property type="protein sequence ID" value="GGG73763.1"/>
    <property type="molecule type" value="Genomic_DNA"/>
</dbReference>
<feature type="transmembrane region" description="Helical" evidence="6">
    <location>
        <begin position="296"/>
        <end position="316"/>
    </location>
</feature>
<evidence type="ECO:0000256" key="2">
    <source>
        <dbReference type="ARBA" id="ARBA00022692"/>
    </source>
</evidence>
<feature type="transmembrane region" description="Helical" evidence="6">
    <location>
        <begin position="176"/>
        <end position="192"/>
    </location>
</feature>
<sequence length="398" mass="44433">MWEVGEAVMTKRQSHYLQMDFIMLLLFFIIVSLLAIYNAQQLEQYGGENFVIKQAVWFCVGIGIVAFLQLFDLDQLYKASMYIYGFGVLLLIMLLISPESIARTINSTKSWFTLPGFSMQPAEFTKISTILFLAAVISRHKSKYEISTLKSDSLLLIKIIFVTVIPVFFILQQPDFGTSMVYLFIAGMLVLLSGIDWKIIAGLILGISLLLAGMLTLIVKFPELSQDIIGIEPYQINRIMTWFDSSQQSSNDTYHFDLSLLALGSGQLAGKGMDKLQVPTPEAHTDFIFSVIGESFGFIGCAIVIFLYFMMLYKLVTLGLKSSSHNSFGSYLCFGFLSLLLVHAFQNMGMTIGIMPITGIPLLLISYGGSSVLSTMIGFGLVYRVAVEHTIQSDYLFK</sequence>
<feature type="transmembrane region" description="Helical" evidence="6">
    <location>
        <begin position="357"/>
        <end position="383"/>
    </location>
</feature>
<evidence type="ECO:0000256" key="5">
    <source>
        <dbReference type="ARBA" id="ARBA00023136"/>
    </source>
</evidence>
<reference evidence="7" key="2">
    <citation type="submission" date="2020-09" db="EMBL/GenBank/DDBJ databases">
        <authorList>
            <person name="Sun Q."/>
            <person name="Zhou Y."/>
        </authorList>
    </citation>
    <scope>NUCLEOTIDE SEQUENCE</scope>
    <source>
        <strain evidence="7">CGMCC 1.12754</strain>
    </source>
</reference>
<feature type="transmembrane region" description="Helical" evidence="6">
    <location>
        <begin position="199"/>
        <end position="219"/>
    </location>
</feature>
<organism evidence="7 8">
    <name type="scientific">Virgibacillus oceani</name>
    <dbReference type="NCBI Taxonomy" id="1479511"/>
    <lineage>
        <taxon>Bacteria</taxon>
        <taxon>Bacillati</taxon>
        <taxon>Bacillota</taxon>
        <taxon>Bacilli</taxon>
        <taxon>Bacillales</taxon>
        <taxon>Bacillaceae</taxon>
        <taxon>Virgibacillus</taxon>
    </lineage>
</organism>
<dbReference type="InterPro" id="IPR001182">
    <property type="entry name" value="FtsW/RodA"/>
</dbReference>
<evidence type="ECO:0000256" key="6">
    <source>
        <dbReference type="SAM" id="Phobius"/>
    </source>
</evidence>
<accession>A0A917M1Q6</accession>
<keyword evidence="5 6" id="KW-0472">Membrane</keyword>
<evidence type="ECO:0000256" key="3">
    <source>
        <dbReference type="ARBA" id="ARBA00022960"/>
    </source>
</evidence>
<evidence type="ECO:0000313" key="8">
    <source>
        <dbReference type="Proteomes" id="UP000622860"/>
    </source>
</evidence>
<reference evidence="7" key="1">
    <citation type="journal article" date="2014" name="Int. J. Syst. Evol. Microbiol.">
        <title>Complete genome sequence of Corynebacterium casei LMG S-19264T (=DSM 44701T), isolated from a smear-ripened cheese.</title>
        <authorList>
            <consortium name="US DOE Joint Genome Institute (JGI-PGF)"/>
            <person name="Walter F."/>
            <person name="Albersmeier A."/>
            <person name="Kalinowski J."/>
            <person name="Ruckert C."/>
        </authorList>
    </citation>
    <scope>NUCLEOTIDE SEQUENCE</scope>
    <source>
        <strain evidence="7">CGMCC 1.12754</strain>
    </source>
</reference>
<feature type="transmembrane region" description="Helical" evidence="6">
    <location>
        <begin position="152"/>
        <end position="170"/>
    </location>
</feature>
<dbReference type="GO" id="GO:0051301">
    <property type="term" value="P:cell division"/>
    <property type="evidence" value="ECO:0007669"/>
    <property type="project" value="InterPro"/>
</dbReference>
<keyword evidence="8" id="KW-1185">Reference proteome</keyword>
<feature type="transmembrane region" description="Helical" evidence="6">
    <location>
        <begin position="51"/>
        <end position="71"/>
    </location>
</feature>
<feature type="transmembrane region" description="Helical" evidence="6">
    <location>
        <begin position="21"/>
        <end position="39"/>
    </location>
</feature>
<evidence type="ECO:0000313" key="7">
    <source>
        <dbReference type="EMBL" id="GGG73763.1"/>
    </source>
</evidence>
<dbReference type="GO" id="GO:0008360">
    <property type="term" value="P:regulation of cell shape"/>
    <property type="evidence" value="ECO:0007669"/>
    <property type="project" value="UniProtKB-KW"/>
</dbReference>